<protein>
    <submittedName>
        <fullName evidence="12">TRAP-type mannitol/chloroaromatic compound transport system, small permease component</fullName>
    </submittedName>
</protein>
<keyword evidence="3" id="KW-1003">Cell membrane</keyword>
<dbReference type="EMBL" id="FQXS01000029">
    <property type="protein sequence ID" value="SHI08000.1"/>
    <property type="molecule type" value="Genomic_DNA"/>
</dbReference>
<feature type="transmembrane region" description="Helical" evidence="10">
    <location>
        <begin position="56"/>
        <end position="74"/>
    </location>
</feature>
<evidence type="ECO:0000256" key="1">
    <source>
        <dbReference type="ARBA" id="ARBA00004429"/>
    </source>
</evidence>
<keyword evidence="5 10" id="KW-0812">Transmembrane</keyword>
<evidence type="ECO:0000313" key="13">
    <source>
        <dbReference type="Proteomes" id="UP000184139"/>
    </source>
</evidence>
<evidence type="ECO:0000256" key="4">
    <source>
        <dbReference type="ARBA" id="ARBA00022519"/>
    </source>
</evidence>
<keyword evidence="6 10" id="KW-1133">Transmembrane helix</keyword>
<keyword evidence="2" id="KW-0813">Transport</keyword>
<evidence type="ECO:0000313" key="12">
    <source>
        <dbReference type="EMBL" id="SHI08000.1"/>
    </source>
</evidence>
<dbReference type="GO" id="GO:0005886">
    <property type="term" value="C:plasma membrane"/>
    <property type="evidence" value="ECO:0007669"/>
    <property type="project" value="UniProtKB-SubCell"/>
</dbReference>
<evidence type="ECO:0000256" key="8">
    <source>
        <dbReference type="ARBA" id="ARBA00038436"/>
    </source>
</evidence>
<dbReference type="PANTHER" id="PTHR35011">
    <property type="entry name" value="2,3-DIKETO-L-GULONATE TRAP TRANSPORTER SMALL PERMEASE PROTEIN YIAM"/>
    <property type="match status" value="1"/>
</dbReference>
<dbReference type="Pfam" id="PF04290">
    <property type="entry name" value="DctQ"/>
    <property type="match status" value="1"/>
</dbReference>
<evidence type="ECO:0000256" key="7">
    <source>
        <dbReference type="ARBA" id="ARBA00023136"/>
    </source>
</evidence>
<feature type="transmembrane region" description="Helical" evidence="10">
    <location>
        <begin position="20"/>
        <end position="41"/>
    </location>
</feature>
<evidence type="ECO:0000256" key="3">
    <source>
        <dbReference type="ARBA" id="ARBA00022475"/>
    </source>
</evidence>
<evidence type="ECO:0000259" key="11">
    <source>
        <dbReference type="Pfam" id="PF04290"/>
    </source>
</evidence>
<dbReference type="STRING" id="1121409.SAMN02745124_03722"/>
<comment type="subcellular location">
    <subcellularLocation>
        <location evidence="1">Cell inner membrane</location>
        <topology evidence="1">Multi-pass membrane protein</topology>
    </subcellularLocation>
</comment>
<dbReference type="InterPro" id="IPR007387">
    <property type="entry name" value="TRAP_DctQ"/>
</dbReference>
<accession>A0A1M5Y7D9</accession>
<keyword evidence="13" id="KW-1185">Reference proteome</keyword>
<sequence length="206" mass="22576">MAGIERMGKLLSLTEIVNRVGVWVGGLLMFFTSAMIAVEVVLRKVFAISMGGADEISSYVLAISCSWAFGFALLRKAHIRIDIFYAKMGQRLQSLLDLLSLLTFLVYQIPLVYFAWLVVKTSIIRNSAANTPLHTPLWIPQGLWFLGLVCFLLTTVVLLVSSVARLARGDLEGARALTGPNTIEDEIKEEGASLPEAKTPSDGGFR</sequence>
<feature type="region of interest" description="Disordered" evidence="9">
    <location>
        <begin position="186"/>
        <end position="206"/>
    </location>
</feature>
<reference evidence="12 13" key="1">
    <citation type="submission" date="2016-11" db="EMBL/GenBank/DDBJ databases">
        <authorList>
            <person name="Jaros S."/>
            <person name="Januszkiewicz K."/>
            <person name="Wedrychowicz H."/>
        </authorList>
    </citation>
    <scope>NUCLEOTIDE SEQUENCE [LARGE SCALE GENOMIC DNA]</scope>
    <source>
        <strain evidence="12 13">DSM 9705</strain>
    </source>
</reference>
<keyword evidence="4" id="KW-0997">Cell inner membrane</keyword>
<keyword evidence="7 10" id="KW-0472">Membrane</keyword>
<evidence type="ECO:0000256" key="10">
    <source>
        <dbReference type="SAM" id="Phobius"/>
    </source>
</evidence>
<dbReference type="Proteomes" id="UP000184139">
    <property type="component" value="Unassembled WGS sequence"/>
</dbReference>
<name>A0A1M5Y7D9_9BACT</name>
<proteinExistence type="inferred from homology"/>
<feature type="transmembrane region" description="Helical" evidence="10">
    <location>
        <begin position="138"/>
        <end position="160"/>
    </location>
</feature>
<organism evidence="12 13">
    <name type="scientific">Desulfofustis glycolicus DSM 9705</name>
    <dbReference type="NCBI Taxonomy" id="1121409"/>
    <lineage>
        <taxon>Bacteria</taxon>
        <taxon>Pseudomonadati</taxon>
        <taxon>Thermodesulfobacteriota</taxon>
        <taxon>Desulfobulbia</taxon>
        <taxon>Desulfobulbales</taxon>
        <taxon>Desulfocapsaceae</taxon>
        <taxon>Desulfofustis</taxon>
    </lineage>
</organism>
<feature type="domain" description="Tripartite ATP-independent periplasmic transporters DctQ component" evidence="11">
    <location>
        <begin position="34"/>
        <end position="163"/>
    </location>
</feature>
<evidence type="ECO:0000256" key="2">
    <source>
        <dbReference type="ARBA" id="ARBA00022448"/>
    </source>
</evidence>
<feature type="transmembrane region" description="Helical" evidence="10">
    <location>
        <begin position="95"/>
        <end position="118"/>
    </location>
</feature>
<dbReference type="AlphaFoldDB" id="A0A1M5Y7D9"/>
<evidence type="ECO:0000256" key="5">
    <source>
        <dbReference type="ARBA" id="ARBA00022692"/>
    </source>
</evidence>
<evidence type="ECO:0000256" key="6">
    <source>
        <dbReference type="ARBA" id="ARBA00022989"/>
    </source>
</evidence>
<gene>
    <name evidence="12" type="ORF">SAMN02745124_03722</name>
</gene>
<comment type="similarity">
    <text evidence="8">Belongs to the TRAP transporter small permease family.</text>
</comment>
<dbReference type="InterPro" id="IPR055348">
    <property type="entry name" value="DctQ"/>
</dbReference>
<evidence type="ECO:0000256" key="9">
    <source>
        <dbReference type="SAM" id="MobiDB-lite"/>
    </source>
</evidence>